<keyword evidence="3" id="KW-1133">Transmembrane helix</keyword>
<evidence type="ECO:0008006" key="6">
    <source>
        <dbReference type="Google" id="ProtNLM"/>
    </source>
</evidence>
<feature type="transmembrane region" description="Helical" evidence="3">
    <location>
        <begin position="151"/>
        <end position="171"/>
    </location>
</feature>
<evidence type="ECO:0000256" key="2">
    <source>
        <dbReference type="ARBA" id="ARBA00022803"/>
    </source>
</evidence>
<reference evidence="4 5" key="1">
    <citation type="submission" date="2019-05" db="EMBL/GenBank/DDBJ databases">
        <title>Marinobacter panjinensis sp. nov., a moderately halophilic bacterium isolated from sea tidal flat environment.</title>
        <authorList>
            <person name="Yang W."/>
            <person name="An M."/>
            <person name="He W."/>
            <person name="Luo X."/>
            <person name="Zhu L."/>
            <person name="Chen G."/>
            <person name="Zhang Y."/>
            <person name="Wang Y."/>
        </authorList>
    </citation>
    <scope>NUCLEOTIDE SEQUENCE [LARGE SCALE GENOMIC DNA]</scope>
    <source>
        <strain evidence="4 5">PJ-16</strain>
    </source>
</reference>
<feature type="transmembrane region" description="Helical" evidence="3">
    <location>
        <begin position="127"/>
        <end position="145"/>
    </location>
</feature>
<dbReference type="PANTHER" id="PTHR44227:SF3">
    <property type="entry name" value="PROTEIN O-MANNOSYL-TRANSFERASE TMTC4"/>
    <property type="match status" value="1"/>
</dbReference>
<comment type="caution">
    <text evidence="4">The sequence shown here is derived from an EMBL/GenBank/DDBJ whole genome shotgun (WGS) entry which is preliminary data.</text>
</comment>
<dbReference type="PANTHER" id="PTHR44227">
    <property type="match status" value="1"/>
</dbReference>
<keyword evidence="2" id="KW-0802">TPR repeat</keyword>
<evidence type="ECO:0000256" key="3">
    <source>
        <dbReference type="SAM" id="Phobius"/>
    </source>
</evidence>
<proteinExistence type="predicted"/>
<sequence>MTERQTALLIGFGSWLLLLGCFQIYSFGFGGDFMFDDFPNLEPLGHWGVVDSYEKLLNYLGSGFSGPTGRPVALASFLIDSNTWPAEPYSFKRTNVLLHLLTGCGVLLFLIRFVSLARPEARSSGRILLASLCVVALWLLHPYWVSTTLYVIQRMAILSAMFAIFSLWCYLNARYEVARYERLNGKAVIWMFLAGMLFVLGVYSKENIIILPVCVLVLELSLQCQAPLKSTAWRWIMAIGCVLPSALLLGYLIYRGINGWDVVDGRRGFSVGDRMLAEGRVLWIYLSHIFIPQPYTGGLYTQVVAFGDWFGRFLGVLGWSAFIFLMVGAWTLRRRWPLLFPGITLYVVGHLIESTVIPLELYFEHRNYFPGIFLTFIPLQLAFSNGVPRALIWILSLTALLVFAALLWMRVSLWADYRSLVEVWADQSPGSVRAQLETSKFALQSGDLTKALVYFDNASVAAPADLRTKLWGVFVGCALEGEISEKYAAELTHHLSSAPDSGGILQYLTVLVEQVSAFGCHRVTHQRVEEWLHAYRSSARTKSKTDRRVEMLLGVNAVNAGLPGQALQYFREGVWGLRSVNSGILAVSHLATESYLDEASELLEEVSDSYEAGELVGDDVDYTREINNLRQTLSND</sequence>
<feature type="transmembrane region" description="Helical" evidence="3">
    <location>
        <begin position="282"/>
        <end position="301"/>
    </location>
</feature>
<organism evidence="4 5">
    <name type="scientific">Marinobacter panjinensis</name>
    <dbReference type="NCBI Taxonomy" id="2576384"/>
    <lineage>
        <taxon>Bacteria</taxon>
        <taxon>Pseudomonadati</taxon>
        <taxon>Pseudomonadota</taxon>
        <taxon>Gammaproteobacteria</taxon>
        <taxon>Pseudomonadales</taxon>
        <taxon>Marinobacteraceae</taxon>
        <taxon>Marinobacter</taxon>
    </lineage>
</organism>
<dbReference type="InterPro" id="IPR052346">
    <property type="entry name" value="O-mannosyl-transferase_TMTC"/>
</dbReference>
<keyword evidence="5" id="KW-1185">Reference proteome</keyword>
<name>A0A4U6R463_9GAMM</name>
<feature type="transmembrane region" description="Helical" evidence="3">
    <location>
        <begin position="313"/>
        <end position="332"/>
    </location>
</feature>
<dbReference type="PROSITE" id="PS51257">
    <property type="entry name" value="PROKAR_LIPOPROTEIN"/>
    <property type="match status" value="1"/>
</dbReference>
<keyword evidence="3" id="KW-0472">Membrane</keyword>
<gene>
    <name evidence="4" type="ORF">FDP08_05985</name>
</gene>
<keyword evidence="3" id="KW-0812">Transmembrane</keyword>
<feature type="transmembrane region" description="Helical" evidence="3">
    <location>
        <begin position="368"/>
        <end position="384"/>
    </location>
</feature>
<dbReference type="EMBL" id="SZYH01000001">
    <property type="protein sequence ID" value="TKV67668.1"/>
    <property type="molecule type" value="Genomic_DNA"/>
</dbReference>
<keyword evidence="1" id="KW-0677">Repeat</keyword>
<evidence type="ECO:0000256" key="1">
    <source>
        <dbReference type="ARBA" id="ARBA00022737"/>
    </source>
</evidence>
<evidence type="ECO:0000313" key="4">
    <source>
        <dbReference type="EMBL" id="TKV67668.1"/>
    </source>
</evidence>
<dbReference type="AlphaFoldDB" id="A0A4U6R463"/>
<feature type="transmembrane region" description="Helical" evidence="3">
    <location>
        <begin position="96"/>
        <end position="115"/>
    </location>
</feature>
<accession>A0A4U6R463</accession>
<evidence type="ECO:0000313" key="5">
    <source>
        <dbReference type="Proteomes" id="UP000308488"/>
    </source>
</evidence>
<protein>
    <recommendedName>
        <fullName evidence="6">Tetratricopeptide repeat protein</fullName>
    </recommendedName>
</protein>
<feature type="transmembrane region" description="Helical" evidence="3">
    <location>
        <begin position="235"/>
        <end position="254"/>
    </location>
</feature>
<dbReference type="OrthoDB" id="8566379at2"/>
<feature type="transmembrane region" description="Helical" evidence="3">
    <location>
        <begin position="183"/>
        <end position="203"/>
    </location>
</feature>
<dbReference type="Proteomes" id="UP000308488">
    <property type="component" value="Unassembled WGS sequence"/>
</dbReference>
<feature type="transmembrane region" description="Helical" evidence="3">
    <location>
        <begin position="338"/>
        <end position="356"/>
    </location>
</feature>
<feature type="transmembrane region" description="Helical" evidence="3">
    <location>
        <begin position="390"/>
        <end position="409"/>
    </location>
</feature>
<dbReference type="RefSeq" id="WP_137435082.1">
    <property type="nucleotide sequence ID" value="NZ_JANRHC010000001.1"/>
</dbReference>
<feature type="transmembrane region" description="Helical" evidence="3">
    <location>
        <begin position="7"/>
        <end position="28"/>
    </location>
</feature>